<keyword evidence="9" id="KW-0053">Apoptosis</keyword>
<dbReference type="Proteomes" id="UP000265040">
    <property type="component" value="Chromosome 22"/>
</dbReference>
<dbReference type="Gene3D" id="2.60.120.40">
    <property type="match status" value="1"/>
</dbReference>
<evidence type="ECO:0000256" key="11">
    <source>
        <dbReference type="ARBA" id="ARBA00022833"/>
    </source>
</evidence>
<dbReference type="SMART" id="SM00207">
    <property type="entry name" value="TNF"/>
    <property type="match status" value="1"/>
</dbReference>
<dbReference type="OMA" id="TMQDSFS"/>
<evidence type="ECO:0000256" key="16">
    <source>
        <dbReference type="ARBA" id="ARBA00063957"/>
    </source>
</evidence>
<dbReference type="InterPro" id="IPR021184">
    <property type="entry name" value="TNF_CS"/>
</dbReference>
<reference evidence="20" key="2">
    <citation type="submission" date="2025-08" db="UniProtKB">
        <authorList>
            <consortium name="Ensembl"/>
        </authorList>
    </citation>
    <scope>IDENTIFICATION</scope>
</reference>
<dbReference type="OrthoDB" id="9446605at2759"/>
<evidence type="ECO:0000313" key="20">
    <source>
        <dbReference type="Ensembl" id="ENSATEP00000009369.1"/>
    </source>
</evidence>
<evidence type="ECO:0000256" key="6">
    <source>
        <dbReference type="ARBA" id="ARBA00022525"/>
    </source>
</evidence>
<comment type="similarity">
    <text evidence="3">Belongs to the tumor necrosis factor family.</text>
</comment>
<evidence type="ECO:0000256" key="18">
    <source>
        <dbReference type="ARBA" id="ARBA00083215"/>
    </source>
</evidence>
<comment type="subunit">
    <text evidence="16">Homotrimer. One TNFSF10 homotrimer interacts with three TNFSF10A mononers. One TNFSF10 homotrimer interacts with three TNFSF10B mononers.</text>
</comment>
<evidence type="ECO:0000256" key="8">
    <source>
        <dbReference type="ARBA" id="ARBA00022692"/>
    </source>
</evidence>
<dbReference type="GO" id="GO:0046872">
    <property type="term" value="F:metal ion binding"/>
    <property type="evidence" value="ECO:0007669"/>
    <property type="project" value="UniProtKB-KW"/>
</dbReference>
<dbReference type="Ensembl" id="ENSATET00000009529.3">
    <property type="protein sequence ID" value="ENSATEP00000009369.1"/>
    <property type="gene ID" value="ENSATEG00000006564.3"/>
</dbReference>
<evidence type="ECO:0000256" key="10">
    <source>
        <dbReference type="ARBA" id="ARBA00022723"/>
    </source>
</evidence>
<protein>
    <recommendedName>
        <fullName evidence="17">Tumor necrosis factor ligand superfamily member 10</fullName>
    </recommendedName>
    <alternativeName>
        <fullName evidence="18">TNF-related apoptosis-inducing ligand</fullName>
    </alternativeName>
</protein>
<dbReference type="AlphaFoldDB" id="A0A3Q1HPN0"/>
<evidence type="ECO:0000256" key="12">
    <source>
        <dbReference type="ARBA" id="ARBA00022968"/>
    </source>
</evidence>
<keyword evidence="4" id="KW-1003">Cell membrane</keyword>
<evidence type="ECO:0000256" key="15">
    <source>
        <dbReference type="ARBA" id="ARBA00055277"/>
    </source>
</evidence>
<evidence type="ECO:0000259" key="19">
    <source>
        <dbReference type="PROSITE" id="PS50049"/>
    </source>
</evidence>
<accession>A0A3Q1HPN0</accession>
<keyword evidence="5" id="KW-0202">Cytokine</keyword>
<dbReference type="PIRSF" id="PIRSF038013">
    <property type="entry name" value="TNF10_TNF11"/>
    <property type="match status" value="1"/>
</dbReference>
<evidence type="ECO:0000256" key="9">
    <source>
        <dbReference type="ARBA" id="ARBA00022703"/>
    </source>
</evidence>
<evidence type="ECO:0000256" key="4">
    <source>
        <dbReference type="ARBA" id="ARBA00022475"/>
    </source>
</evidence>
<dbReference type="GO" id="GO:0005615">
    <property type="term" value="C:extracellular space"/>
    <property type="evidence" value="ECO:0007669"/>
    <property type="project" value="UniProtKB-KW"/>
</dbReference>
<dbReference type="PANTHER" id="PTHR11471:SF27">
    <property type="entry name" value="TUMOR NECROSIS FACTOR LIGAND SUPERFAMILY MEMBER 10"/>
    <property type="match status" value="1"/>
</dbReference>
<keyword evidence="8" id="KW-0812">Transmembrane</keyword>
<comment type="subcellular location">
    <subcellularLocation>
        <location evidence="1">Cell membrane</location>
        <topology evidence="1">Single-pass type II membrane protein</topology>
    </subcellularLocation>
    <subcellularLocation>
        <location evidence="2">Secreted</location>
    </subcellularLocation>
</comment>
<keyword evidence="6" id="KW-0964">Secreted</keyword>
<organism evidence="20 21">
    <name type="scientific">Anabas testudineus</name>
    <name type="common">Climbing perch</name>
    <name type="synonym">Anthias testudineus</name>
    <dbReference type="NCBI Taxonomy" id="64144"/>
    <lineage>
        <taxon>Eukaryota</taxon>
        <taxon>Metazoa</taxon>
        <taxon>Chordata</taxon>
        <taxon>Craniata</taxon>
        <taxon>Vertebrata</taxon>
        <taxon>Euteleostomi</taxon>
        <taxon>Actinopterygii</taxon>
        <taxon>Neopterygii</taxon>
        <taxon>Teleostei</taxon>
        <taxon>Neoteleostei</taxon>
        <taxon>Acanthomorphata</taxon>
        <taxon>Anabantaria</taxon>
        <taxon>Anabantiformes</taxon>
        <taxon>Anabantoidei</taxon>
        <taxon>Anabantidae</taxon>
        <taxon>Anabas</taxon>
    </lineage>
</organism>
<dbReference type="InterPro" id="IPR008983">
    <property type="entry name" value="Tumour_necrosis_fac-like_dom"/>
</dbReference>
<dbReference type="SUPFAM" id="SSF49842">
    <property type="entry name" value="TNF-like"/>
    <property type="match status" value="1"/>
</dbReference>
<dbReference type="GO" id="GO:0006955">
    <property type="term" value="P:immune response"/>
    <property type="evidence" value="ECO:0007669"/>
    <property type="project" value="InterPro"/>
</dbReference>
<keyword evidence="12" id="KW-0735">Signal-anchor</keyword>
<evidence type="ECO:0000256" key="7">
    <source>
        <dbReference type="ARBA" id="ARBA00022553"/>
    </source>
</evidence>
<name>A0A3Q1HPN0_ANATE</name>
<dbReference type="FunFam" id="2.60.120.40:FF:000014">
    <property type="entry name" value="Tumor necrosis factor ligand superfamily member"/>
    <property type="match status" value="1"/>
</dbReference>
<dbReference type="STRING" id="64144.ENSATEP00000009352"/>
<dbReference type="GO" id="GO:0005886">
    <property type="term" value="C:plasma membrane"/>
    <property type="evidence" value="ECO:0007669"/>
    <property type="project" value="UniProtKB-SubCell"/>
</dbReference>
<keyword evidence="13" id="KW-1133">Transmembrane helix</keyword>
<dbReference type="InterPro" id="IPR017355">
    <property type="entry name" value="TNF_ligand_10/11"/>
</dbReference>
<reference evidence="20" key="1">
    <citation type="submission" date="2021-04" db="EMBL/GenBank/DDBJ databases">
        <authorList>
            <consortium name="Wellcome Sanger Institute Data Sharing"/>
        </authorList>
    </citation>
    <scope>NUCLEOTIDE SEQUENCE [LARGE SCALE GENOMIC DNA]</scope>
</reference>
<reference evidence="20" key="3">
    <citation type="submission" date="2025-09" db="UniProtKB">
        <authorList>
            <consortium name="Ensembl"/>
        </authorList>
    </citation>
    <scope>IDENTIFICATION</scope>
</reference>
<dbReference type="GO" id="GO:0005164">
    <property type="term" value="F:tumor necrosis factor receptor binding"/>
    <property type="evidence" value="ECO:0007669"/>
    <property type="project" value="InterPro"/>
</dbReference>
<feature type="domain" description="THD" evidence="19">
    <location>
        <begin position="123"/>
        <end position="293"/>
    </location>
</feature>
<keyword evidence="11" id="KW-0862">Zinc</keyword>
<keyword evidence="21" id="KW-1185">Reference proteome</keyword>
<proteinExistence type="inferred from homology"/>
<evidence type="ECO:0000256" key="17">
    <source>
        <dbReference type="ARBA" id="ARBA00074586"/>
    </source>
</evidence>
<dbReference type="InterPro" id="IPR006052">
    <property type="entry name" value="TNF_dom"/>
</dbReference>
<evidence type="ECO:0000256" key="3">
    <source>
        <dbReference type="ARBA" id="ARBA00008670"/>
    </source>
</evidence>
<dbReference type="CDD" id="cd00184">
    <property type="entry name" value="TNF"/>
    <property type="match status" value="1"/>
</dbReference>
<evidence type="ECO:0000256" key="5">
    <source>
        <dbReference type="ARBA" id="ARBA00022514"/>
    </source>
</evidence>
<sequence>MAISISFQCLGLIILAAILLQTIAVAVSFMYFNKVLNTMQESFSSSSVSCLINTNLHLGSEDSAADDKKSDPCWQVTQQLHYLIEKSMADKFQKEISTAMRKKLTGVLPILSSGIRGVPLPEVAAHVTGVVSSTGPPAAEGSQRSRGYLGERVRSWEGQKGLSFLQNMELKGGDLLVPRAGLYYIYAQTYFRLPSTGETEGEAKEEMGETKEEEGTQLVQYIYKKMSSYSVPILLMKSSRSVCWPRGQEPGLFSLHQAGTAFLQPADCLFITVSNASAMEMDGRASYFGAFLVGLG</sequence>
<dbReference type="GeneTree" id="ENSGT01130000278318"/>
<dbReference type="PROSITE" id="PS00251">
    <property type="entry name" value="THD_1"/>
    <property type="match status" value="1"/>
</dbReference>
<evidence type="ECO:0000256" key="2">
    <source>
        <dbReference type="ARBA" id="ARBA00004613"/>
    </source>
</evidence>
<dbReference type="PANTHER" id="PTHR11471">
    <property type="entry name" value="TUMOR NECROSIS FACTOR FAMILY MEMBER"/>
    <property type="match status" value="1"/>
</dbReference>
<keyword evidence="7" id="KW-0597">Phosphoprotein</keyword>
<evidence type="ECO:0000313" key="21">
    <source>
        <dbReference type="Proteomes" id="UP000265040"/>
    </source>
</evidence>
<dbReference type="Pfam" id="PF00229">
    <property type="entry name" value="TNF"/>
    <property type="match status" value="1"/>
</dbReference>
<dbReference type="GO" id="GO:0005125">
    <property type="term" value="F:cytokine activity"/>
    <property type="evidence" value="ECO:0007669"/>
    <property type="project" value="UniProtKB-KW"/>
</dbReference>
<gene>
    <name evidence="20" type="primary">TNFSF10</name>
</gene>
<evidence type="ECO:0000256" key="13">
    <source>
        <dbReference type="ARBA" id="ARBA00022989"/>
    </source>
</evidence>
<evidence type="ECO:0000256" key="14">
    <source>
        <dbReference type="ARBA" id="ARBA00023136"/>
    </source>
</evidence>
<dbReference type="GO" id="GO:0006915">
    <property type="term" value="P:apoptotic process"/>
    <property type="evidence" value="ECO:0007669"/>
    <property type="project" value="UniProtKB-KW"/>
</dbReference>
<dbReference type="GO" id="GO:2001238">
    <property type="term" value="P:positive regulation of extrinsic apoptotic signaling pathway"/>
    <property type="evidence" value="ECO:0007669"/>
    <property type="project" value="UniProtKB-ARBA"/>
</dbReference>
<comment type="function">
    <text evidence="15">Cytokine that binds to TNFRSF10A/TRAILR1, TNFRSF10B/TRAILR2, TNFRSF10C/TRAILR3, TNFRSF10D/TRAILR4 and possibly also to TNFRSF11B/OPG. Induces apoptosis. Its activity may be modulated by binding to the decoy receptors TNFRSF10C/TRAILR3, TNFRSF10D/TRAILR4 and TNFRSF11B/OPG that cannot induce apoptosis.</text>
</comment>
<dbReference type="PROSITE" id="PS50049">
    <property type="entry name" value="THD_2"/>
    <property type="match status" value="1"/>
</dbReference>
<keyword evidence="10" id="KW-0479">Metal-binding</keyword>
<keyword evidence="14" id="KW-0472">Membrane</keyword>
<evidence type="ECO:0000256" key="1">
    <source>
        <dbReference type="ARBA" id="ARBA00004401"/>
    </source>
</evidence>